<dbReference type="Gene3D" id="3.30.2090.10">
    <property type="entry name" value="Multidrug efflux transporter AcrB TolC docking domain, DN and DC subdomains"/>
    <property type="match status" value="2"/>
</dbReference>
<dbReference type="Gene3D" id="3.30.70.1320">
    <property type="entry name" value="Multidrug efflux transporter AcrB pore domain like"/>
    <property type="match status" value="1"/>
</dbReference>
<feature type="transmembrane region" description="Helical" evidence="1">
    <location>
        <begin position="333"/>
        <end position="352"/>
    </location>
</feature>
<dbReference type="Pfam" id="PF00873">
    <property type="entry name" value="ACR_tran"/>
    <property type="match status" value="1"/>
</dbReference>
<protein>
    <submittedName>
        <fullName evidence="2">Efflux RND transporter permease subunit</fullName>
    </submittedName>
</protein>
<dbReference type="Gene3D" id="1.20.1640.10">
    <property type="entry name" value="Multidrug efflux transporter AcrB transmembrane domain"/>
    <property type="match status" value="2"/>
</dbReference>
<dbReference type="SUPFAM" id="SSF82866">
    <property type="entry name" value="Multidrug efflux transporter AcrB transmembrane domain"/>
    <property type="match status" value="2"/>
</dbReference>
<feature type="transmembrane region" description="Helical" evidence="1">
    <location>
        <begin position="426"/>
        <end position="453"/>
    </location>
</feature>
<feature type="transmembrane region" description="Helical" evidence="1">
    <location>
        <begin position="386"/>
        <end position="406"/>
    </location>
</feature>
<feature type="transmembrane region" description="Helical" evidence="1">
    <location>
        <begin position="856"/>
        <end position="875"/>
    </location>
</feature>
<dbReference type="InterPro" id="IPR001036">
    <property type="entry name" value="Acrflvin-R"/>
</dbReference>
<keyword evidence="1" id="KW-0812">Transmembrane</keyword>
<organism evidence="2">
    <name type="scientific">Gracilinema caldarium</name>
    <dbReference type="NCBI Taxonomy" id="215591"/>
    <lineage>
        <taxon>Bacteria</taxon>
        <taxon>Pseudomonadati</taxon>
        <taxon>Spirochaetota</taxon>
        <taxon>Spirochaetia</taxon>
        <taxon>Spirochaetales</taxon>
        <taxon>Breznakiellaceae</taxon>
        <taxon>Gracilinema</taxon>
    </lineage>
</organism>
<feature type="transmembrane region" description="Helical" evidence="1">
    <location>
        <begin position="985"/>
        <end position="1007"/>
    </location>
</feature>
<reference evidence="2" key="1">
    <citation type="journal article" date="2020" name="mSystems">
        <title>Genome- and Community-Level Interaction Insights into Carbon Utilization and Element Cycling Functions of Hydrothermarchaeota in Hydrothermal Sediment.</title>
        <authorList>
            <person name="Zhou Z."/>
            <person name="Liu Y."/>
            <person name="Xu W."/>
            <person name="Pan J."/>
            <person name="Luo Z.H."/>
            <person name="Li M."/>
        </authorList>
    </citation>
    <scope>NUCLEOTIDE SEQUENCE [LARGE SCALE GENOMIC DNA]</scope>
    <source>
        <strain evidence="2">SpSt-503</strain>
    </source>
</reference>
<dbReference type="GO" id="GO:0005886">
    <property type="term" value="C:plasma membrane"/>
    <property type="evidence" value="ECO:0007669"/>
    <property type="project" value="TreeGrafter"/>
</dbReference>
<dbReference type="PRINTS" id="PR00702">
    <property type="entry name" value="ACRIFLAVINRP"/>
</dbReference>
<dbReference type="PANTHER" id="PTHR32063:SF0">
    <property type="entry name" value="SWARMING MOTILITY PROTEIN SWRC"/>
    <property type="match status" value="1"/>
</dbReference>
<dbReference type="PANTHER" id="PTHR32063">
    <property type="match status" value="1"/>
</dbReference>
<feature type="transmembrane region" description="Helical" evidence="1">
    <location>
        <begin position="953"/>
        <end position="973"/>
    </location>
</feature>
<gene>
    <name evidence="2" type="ORF">ENS59_13750</name>
</gene>
<proteinExistence type="predicted"/>
<dbReference type="Gene3D" id="3.30.70.1430">
    <property type="entry name" value="Multidrug efflux transporter AcrB pore domain"/>
    <property type="match status" value="2"/>
</dbReference>
<name>A0A7C3E2Q0_9SPIR</name>
<dbReference type="SUPFAM" id="SSF82714">
    <property type="entry name" value="Multidrug efflux transporter AcrB TolC docking domain, DN and DC subdomains"/>
    <property type="match status" value="1"/>
</dbReference>
<dbReference type="InterPro" id="IPR027463">
    <property type="entry name" value="AcrB_DN_DC_subdom"/>
</dbReference>
<sequence length="1033" mass="111150">MKNLIRTCIRRPVTITMILAALLLAGGIALAVLPIDSLPEIPVPRVQISASFPGLAGRDIRTVLTIPIEDALASVRSLQRIRSVSRDGEAVLVLDFAWGTDPADAALLVREAIDAVYPQLPEGASRPIVMPADTSSQPIAIIGVRSRTEEAQFARHVAEYELRSRFRRIEGIGMVLLVGGQKEEIRLQLDAQRSFSRGLGAASFAELVGSEWADVSAGTAREGNQELVIISAGKPKQFDELNRRVLPSRSGPVYPADLGQVNLAYRERDSYFVADGREAVALELYRRARSNPLGVARQVRQTLAEAQKELGRDAEIFLVYDGSESTRKGLMDLGRSALFGALAVVFALFFFIRSVRGSLLTLLSLPVSAAAAVCALALTGKTLNSMSLGGLALGIGLVSDTSVIVLELMERHFGGTTQGRPPADDLASLVGTLSASSLGSTLTTVIVFIPVLFLPGPLGQLFADLSVTLVAAVAAGWAYAQFALPSLYRLWWPKRIRTEAFRGILRSFTGTYRRLLRWAFRHPFRVCTIALFSVVLGTVLLLSRPLRFSPTEGAETVEIQLAFAPGMRLDAMVSHGEALSGLAKTLPEITTVFGRAGAEPEDILHRSSPDFRRELLTLRCILTHGASAQKVLPLLASRVQAYVNEQGPPGLSFRIAYPEDPIETLLGLSSVYTLALKGKDPETVNTALDTTLAELASRSPDTQFSYRPSGKRTELNIHLQRDRAAAAQVSALAVARTLKASTEGLAASRMELEGRPIDILVQAQLDQAHPLETLKSLPVNEGGRSPIFLGSLATLTRTEGPAALARLDRSDVIYIDGTPAPGKGKILAQTMQRASRELPNLAYADESAFSRYRQSLLFTVLLVILLLYFLMAAQFESYSLPILLMVSIPFALSGAGPALALVGSGLDSGSMVGLAVLFGLVVNNAIILYEVSKEQIDGGRSRVWAVYSGSAERFLPVLTTTVTTLLALLPVILAPLGATQRSMSAAMFGGVAASTLITLLVIPPLLVRFMPQSTESAKEHNIENTQGAIHVDF</sequence>
<evidence type="ECO:0000313" key="2">
    <source>
        <dbReference type="EMBL" id="HFH30548.1"/>
    </source>
</evidence>
<evidence type="ECO:0000256" key="1">
    <source>
        <dbReference type="SAM" id="Phobius"/>
    </source>
</evidence>
<dbReference type="GO" id="GO:0042910">
    <property type="term" value="F:xenobiotic transmembrane transporter activity"/>
    <property type="evidence" value="ECO:0007669"/>
    <property type="project" value="TreeGrafter"/>
</dbReference>
<feature type="transmembrane region" description="Helical" evidence="1">
    <location>
        <begin position="523"/>
        <end position="542"/>
    </location>
</feature>
<comment type="caution">
    <text evidence="2">The sequence shown here is derived from an EMBL/GenBank/DDBJ whole genome shotgun (WGS) entry which is preliminary data.</text>
</comment>
<dbReference type="AlphaFoldDB" id="A0A7C3E2Q0"/>
<dbReference type="Gene3D" id="3.30.70.1440">
    <property type="entry name" value="Multidrug efflux transporter AcrB pore domain"/>
    <property type="match status" value="1"/>
</dbReference>
<feature type="transmembrane region" description="Helical" evidence="1">
    <location>
        <begin position="465"/>
        <end position="488"/>
    </location>
</feature>
<accession>A0A7C3E2Q0</accession>
<dbReference type="EMBL" id="DSVL01000423">
    <property type="protein sequence ID" value="HFH30548.1"/>
    <property type="molecule type" value="Genomic_DNA"/>
</dbReference>
<keyword evidence="1" id="KW-1133">Transmembrane helix</keyword>
<feature type="transmembrane region" description="Helical" evidence="1">
    <location>
        <begin position="882"/>
        <end position="906"/>
    </location>
</feature>
<dbReference type="SUPFAM" id="SSF82693">
    <property type="entry name" value="Multidrug efflux transporter AcrB pore domain, PN1, PN2, PC1 and PC2 subdomains"/>
    <property type="match status" value="2"/>
</dbReference>
<feature type="transmembrane region" description="Helical" evidence="1">
    <location>
        <begin position="912"/>
        <end position="932"/>
    </location>
</feature>
<feature type="transmembrane region" description="Helical" evidence="1">
    <location>
        <begin position="359"/>
        <end position="380"/>
    </location>
</feature>
<keyword evidence="1" id="KW-0472">Membrane</keyword>